<dbReference type="SUPFAM" id="SSF54768">
    <property type="entry name" value="dsRNA-binding domain-like"/>
    <property type="match status" value="1"/>
</dbReference>
<evidence type="ECO:0000256" key="2">
    <source>
        <dbReference type="SAM" id="MobiDB-lite"/>
    </source>
</evidence>
<proteinExistence type="predicted"/>
<evidence type="ECO:0000256" key="1">
    <source>
        <dbReference type="PROSITE-ProRule" id="PRU00268"/>
    </source>
</evidence>
<gene>
    <name evidence="4" type="ORF">LR48_Vigan280s000300</name>
</gene>
<dbReference type="Gene3D" id="3.30.160.20">
    <property type="match status" value="1"/>
</dbReference>
<dbReference type="Proteomes" id="UP000053144">
    <property type="component" value="Unassembled WGS sequence"/>
</dbReference>
<dbReference type="GO" id="GO:0006412">
    <property type="term" value="P:translation"/>
    <property type="evidence" value="ECO:0007669"/>
    <property type="project" value="InterPro"/>
</dbReference>
<keyword evidence="1" id="KW-0689">Ribosomal protein</keyword>
<protein>
    <recommendedName>
        <fullName evidence="3">S5 DRBM domain-containing protein</fullName>
    </recommendedName>
</protein>
<dbReference type="GO" id="GO:0003723">
    <property type="term" value="F:RNA binding"/>
    <property type="evidence" value="ECO:0007669"/>
    <property type="project" value="InterPro"/>
</dbReference>
<dbReference type="PROSITE" id="PS50881">
    <property type="entry name" value="S5_DSRBD"/>
    <property type="match status" value="1"/>
</dbReference>
<accession>A0A0L9T7F8</accession>
<dbReference type="GO" id="GO:0003735">
    <property type="term" value="F:structural constituent of ribosome"/>
    <property type="evidence" value="ECO:0007669"/>
    <property type="project" value="UniProtKB-UniRule"/>
</dbReference>
<keyword evidence="1" id="KW-0687">Ribonucleoprotein</keyword>
<dbReference type="EMBL" id="KQ258324">
    <property type="protein sequence ID" value="KOM26503.1"/>
    <property type="molecule type" value="Genomic_DNA"/>
</dbReference>
<sequence length="141" mass="15772">MDALVKRDTGFGYNSKKEKVRDGFEDRVVQVRRVTKVFKGGKQLRFRAVFIVGNKNGQDCIGVGKTKEVVAAIQKSASNARRNIVKLPSHPVGKKKEAHGFFEKHGSSSRSKERLLWSGRAKREKEMSSGLNGVGRVKEEE</sequence>
<dbReference type="InterPro" id="IPR013810">
    <property type="entry name" value="Ribosomal_uS5_N"/>
</dbReference>
<feature type="domain" description="S5 DRBM" evidence="3">
    <location>
        <begin position="24"/>
        <end position="87"/>
    </location>
</feature>
<evidence type="ECO:0000313" key="5">
    <source>
        <dbReference type="Proteomes" id="UP000053144"/>
    </source>
</evidence>
<dbReference type="Pfam" id="PF00333">
    <property type="entry name" value="Ribosomal_S5"/>
    <property type="match status" value="1"/>
</dbReference>
<dbReference type="GO" id="GO:1990904">
    <property type="term" value="C:ribonucleoprotein complex"/>
    <property type="evidence" value="ECO:0007669"/>
    <property type="project" value="UniProtKB-UniRule"/>
</dbReference>
<feature type="compositionally biased region" description="Basic and acidic residues" evidence="2">
    <location>
        <begin position="94"/>
        <end position="127"/>
    </location>
</feature>
<dbReference type="STRING" id="3914.A0A0L9T7F8"/>
<dbReference type="GO" id="GO:0005840">
    <property type="term" value="C:ribosome"/>
    <property type="evidence" value="ECO:0007669"/>
    <property type="project" value="UniProtKB-KW"/>
</dbReference>
<feature type="region of interest" description="Disordered" evidence="2">
    <location>
        <begin position="90"/>
        <end position="141"/>
    </location>
</feature>
<evidence type="ECO:0000259" key="3">
    <source>
        <dbReference type="PROSITE" id="PS50881"/>
    </source>
</evidence>
<dbReference type="AlphaFoldDB" id="A0A0L9T7F8"/>
<reference evidence="5" key="1">
    <citation type="journal article" date="2015" name="Proc. Natl. Acad. Sci. U.S.A.">
        <title>Genome sequencing of adzuki bean (Vigna angularis) provides insight into high starch and low fat accumulation and domestication.</title>
        <authorList>
            <person name="Yang K."/>
            <person name="Tian Z."/>
            <person name="Chen C."/>
            <person name="Luo L."/>
            <person name="Zhao B."/>
            <person name="Wang Z."/>
            <person name="Yu L."/>
            <person name="Li Y."/>
            <person name="Sun Y."/>
            <person name="Li W."/>
            <person name="Chen Y."/>
            <person name="Li Y."/>
            <person name="Zhang Y."/>
            <person name="Ai D."/>
            <person name="Zhao J."/>
            <person name="Shang C."/>
            <person name="Ma Y."/>
            <person name="Wu B."/>
            <person name="Wang M."/>
            <person name="Gao L."/>
            <person name="Sun D."/>
            <person name="Zhang P."/>
            <person name="Guo F."/>
            <person name="Wang W."/>
            <person name="Li Y."/>
            <person name="Wang J."/>
            <person name="Varshney R.K."/>
            <person name="Wang J."/>
            <person name="Ling H.Q."/>
            <person name="Wan P."/>
        </authorList>
    </citation>
    <scope>NUCLEOTIDE SEQUENCE</scope>
    <source>
        <strain evidence="5">cv. Jingnong 6</strain>
    </source>
</reference>
<evidence type="ECO:0000313" key="4">
    <source>
        <dbReference type="EMBL" id="KOM26503.1"/>
    </source>
</evidence>
<name>A0A0L9T7F8_PHAAN</name>
<dbReference type="Gramene" id="KOM26503">
    <property type="protein sequence ID" value="KOM26503"/>
    <property type="gene ID" value="LR48_Vigan280s000300"/>
</dbReference>
<organism evidence="4 5">
    <name type="scientific">Phaseolus angularis</name>
    <name type="common">Azuki bean</name>
    <name type="synonym">Vigna angularis</name>
    <dbReference type="NCBI Taxonomy" id="3914"/>
    <lineage>
        <taxon>Eukaryota</taxon>
        <taxon>Viridiplantae</taxon>
        <taxon>Streptophyta</taxon>
        <taxon>Embryophyta</taxon>
        <taxon>Tracheophyta</taxon>
        <taxon>Spermatophyta</taxon>
        <taxon>Magnoliopsida</taxon>
        <taxon>eudicotyledons</taxon>
        <taxon>Gunneridae</taxon>
        <taxon>Pentapetalae</taxon>
        <taxon>rosids</taxon>
        <taxon>fabids</taxon>
        <taxon>Fabales</taxon>
        <taxon>Fabaceae</taxon>
        <taxon>Papilionoideae</taxon>
        <taxon>50 kb inversion clade</taxon>
        <taxon>NPAAA clade</taxon>
        <taxon>indigoferoid/millettioid clade</taxon>
        <taxon>Phaseoleae</taxon>
        <taxon>Vigna</taxon>
    </lineage>
</organism>